<name>A0A6N7YKI3_9PSEU</name>
<dbReference type="PANTHER" id="PTHR35525:SF3">
    <property type="entry name" value="BLL6575 PROTEIN"/>
    <property type="match status" value="1"/>
</dbReference>
<dbReference type="SUPFAM" id="SSF160904">
    <property type="entry name" value="Jann2411-like"/>
    <property type="match status" value="1"/>
</dbReference>
<dbReference type="InterPro" id="IPR021005">
    <property type="entry name" value="Znf_CGNR"/>
</dbReference>
<dbReference type="AlphaFoldDB" id="A0A6N7YKI3"/>
<dbReference type="InterPro" id="IPR023286">
    <property type="entry name" value="ABATE_dom_sf"/>
</dbReference>
<evidence type="ECO:0000313" key="2">
    <source>
        <dbReference type="EMBL" id="MTD52388.1"/>
    </source>
</evidence>
<comment type="caution">
    <text evidence="2">The sequence shown here is derived from an EMBL/GenBank/DDBJ whole genome shotgun (WGS) entry which is preliminary data.</text>
</comment>
<organism evidence="2 3">
    <name type="scientific">Amycolatopsis pithecellobii</name>
    <dbReference type="NCBI Taxonomy" id="664692"/>
    <lineage>
        <taxon>Bacteria</taxon>
        <taxon>Bacillati</taxon>
        <taxon>Actinomycetota</taxon>
        <taxon>Actinomycetes</taxon>
        <taxon>Pseudonocardiales</taxon>
        <taxon>Pseudonocardiaceae</taxon>
        <taxon>Amycolatopsis</taxon>
    </lineage>
</organism>
<feature type="domain" description="Zinc finger CGNR" evidence="1">
    <location>
        <begin position="180"/>
        <end position="223"/>
    </location>
</feature>
<dbReference type="InterPro" id="IPR010852">
    <property type="entry name" value="ABATE"/>
</dbReference>
<dbReference type="Pfam" id="PF11706">
    <property type="entry name" value="zf-CGNR"/>
    <property type="match status" value="1"/>
</dbReference>
<evidence type="ECO:0000259" key="1">
    <source>
        <dbReference type="Pfam" id="PF11706"/>
    </source>
</evidence>
<dbReference type="EMBL" id="WMBA01000001">
    <property type="protein sequence ID" value="MTD52388.1"/>
    <property type="molecule type" value="Genomic_DNA"/>
</dbReference>
<protein>
    <recommendedName>
        <fullName evidence="1">Zinc finger CGNR domain-containing protein</fullName>
    </recommendedName>
</protein>
<reference evidence="2 3" key="1">
    <citation type="submission" date="2019-11" db="EMBL/GenBank/DDBJ databases">
        <title>Draft genome of Amycolatopsis RM579.</title>
        <authorList>
            <person name="Duangmal K."/>
            <person name="Mingma R."/>
        </authorList>
    </citation>
    <scope>NUCLEOTIDE SEQUENCE [LARGE SCALE GENOMIC DNA]</scope>
    <source>
        <strain evidence="2 3">RM579</strain>
    </source>
</reference>
<evidence type="ECO:0000313" key="3">
    <source>
        <dbReference type="Proteomes" id="UP000440096"/>
    </source>
</evidence>
<dbReference type="PANTHER" id="PTHR35525">
    <property type="entry name" value="BLL6575 PROTEIN"/>
    <property type="match status" value="1"/>
</dbReference>
<dbReference type="OrthoDB" id="3211108at2"/>
<proteinExistence type="predicted"/>
<dbReference type="Gene3D" id="1.10.3300.10">
    <property type="entry name" value="Jann2411-like domain"/>
    <property type="match status" value="1"/>
</dbReference>
<gene>
    <name evidence="2" type="ORF">GKO32_00070</name>
</gene>
<keyword evidence="3" id="KW-1185">Reference proteome</keyword>
<accession>A0A6N7YKI3</accession>
<sequence>MRPDSVTHMFRRLNEASGLPPIRHHDLRHGAASRENFGLGLSAMSRQHMPAETGLVRAFVNTLDLRVFTRHGEPHEQLDALDTPAALTRWLHGQDLIADADHADLADFRLAHTLRAALRAAVGEAGDVSPSSRPLQWPACVTIQPGGPPALMPTGFGVEAGLGRIAVAAAGAVADGTWLRLKMCDAPDCRWIFYDRSKPGRARWCEPALCGNRMKTRAYRERRREAGSNPR</sequence>
<dbReference type="Proteomes" id="UP000440096">
    <property type="component" value="Unassembled WGS sequence"/>
</dbReference>
<dbReference type="Pfam" id="PF07336">
    <property type="entry name" value="ABATE"/>
    <property type="match status" value="1"/>
</dbReference>